<comment type="similarity">
    <text evidence="2 13">Belongs to the THAP1 family.</text>
</comment>
<dbReference type="GO" id="GO:0005654">
    <property type="term" value="C:nucleoplasm"/>
    <property type="evidence" value="ECO:0007669"/>
    <property type="project" value="UniProtKB-SubCell"/>
</dbReference>
<evidence type="ECO:0000259" key="15">
    <source>
        <dbReference type="PROSITE" id="PS50950"/>
    </source>
</evidence>
<evidence type="ECO:0000256" key="4">
    <source>
        <dbReference type="ARBA" id="ARBA00022771"/>
    </source>
</evidence>
<dbReference type="Gene3D" id="3.30.420.10">
    <property type="entry name" value="Ribonuclease H-like superfamily/Ribonuclease H"/>
    <property type="match status" value="1"/>
</dbReference>
<dbReference type="Pfam" id="PF05485">
    <property type="entry name" value="THAP"/>
    <property type="match status" value="1"/>
</dbReference>
<dbReference type="InterPro" id="IPR026516">
    <property type="entry name" value="THAP1/10"/>
</dbReference>
<dbReference type="PROSITE" id="PS50950">
    <property type="entry name" value="ZF_THAP"/>
    <property type="match status" value="1"/>
</dbReference>
<keyword evidence="11 13" id="KW-0131">Cell cycle</keyword>
<feature type="compositionally biased region" description="Polar residues" evidence="14">
    <location>
        <begin position="416"/>
        <end position="439"/>
    </location>
</feature>
<feature type="domain" description="THAP-type" evidence="15">
    <location>
        <begin position="1"/>
        <end position="80"/>
    </location>
</feature>
<evidence type="ECO:0000256" key="5">
    <source>
        <dbReference type="ARBA" id="ARBA00022833"/>
    </source>
</evidence>
<keyword evidence="10 13" id="KW-0539">Nucleus</keyword>
<sequence length="696" mass="75337">MPTLCSAYNCKNRGPKADVGFFSFPKNDPERRKRWIINMKWKDWNPQHHHRVCSIHFEDKYICRMDKRQRLTPDAVPTIFDFPENFQKKKASIHPQSRRARSDGLPEKYAAAPAVTVAEPVTAPSPTITSETSKLAKDNTKAPEKVTSSSWYIHVDEEIQMAESLPGFFHSDYCLPHSIRWGFKDDVAPKVACENMEFQLPPLKHIIEITEAWEWLGMDIRGPLPLTPNGHQYVLTLTDFYSKWVEAFPLRGCSSTEVAQHVAEVISHFGFPFGILVRLKRKFTSKINLALNSHLKLRGFSLLYRHRQVGSLDLATQTLISRMVSDLVKDHPDNWDVCLPAKVFSLCFKEHPKTKQRPFSLLCCKGPQPVTTPRDLSFSPAELRESSFAIQSNQEGGHDTDPQDMVGIESGKETAGKSTVTRVSFLRSNTESNNNTDGNTYGHPDSRTDGHPDSRTDGNPEGRTDGNPEGRTDGNPEGRTDGNPDGRTDGNPDGRTDGNPDGRTDGNPDGSTDGNPDGSTDGNPDGSTDGNPDGSTDGNPDGSTDGNPDGSTDGNPDGSTDGNPDGSTDGNPDGSTDGNPDGSTDGNPDGRTDGNPDGRTDGNPDGRTDGNPDGRTDGNPDGRTDGNPDGRTDGNPDGRTGGNPDGRTGGNPDGRTGGNPDGSTGGNPDGSTGGNPNNNRNTNSERSSEEHHAMEN</sequence>
<evidence type="ECO:0000256" key="8">
    <source>
        <dbReference type="ARBA" id="ARBA00023125"/>
    </source>
</evidence>
<evidence type="ECO:0000313" key="17">
    <source>
        <dbReference type="Proteomes" id="UP000808372"/>
    </source>
</evidence>
<evidence type="ECO:0000256" key="2">
    <source>
        <dbReference type="ARBA" id="ARBA00006177"/>
    </source>
</evidence>
<evidence type="ECO:0000256" key="6">
    <source>
        <dbReference type="ARBA" id="ARBA00023015"/>
    </source>
</evidence>
<dbReference type="GO" id="GO:0003700">
    <property type="term" value="F:DNA-binding transcription factor activity"/>
    <property type="evidence" value="ECO:0007669"/>
    <property type="project" value="UniProtKB-UniRule"/>
</dbReference>
<evidence type="ECO:0000256" key="12">
    <source>
        <dbReference type="PROSITE-ProRule" id="PRU00309"/>
    </source>
</evidence>
<feature type="compositionally biased region" description="Basic and acidic residues" evidence="14">
    <location>
        <begin position="686"/>
        <end position="696"/>
    </location>
</feature>
<dbReference type="PROSITE" id="PS50994">
    <property type="entry name" value="INTEGRASE"/>
    <property type="match status" value="1"/>
</dbReference>
<evidence type="ECO:0000256" key="10">
    <source>
        <dbReference type="ARBA" id="ARBA00023242"/>
    </source>
</evidence>
<dbReference type="InterPro" id="IPR036397">
    <property type="entry name" value="RNaseH_sf"/>
</dbReference>
<dbReference type="SMART" id="SM00692">
    <property type="entry name" value="DM3"/>
    <property type="match status" value="1"/>
</dbReference>
<keyword evidence="9 13" id="KW-0804">Transcription</keyword>
<keyword evidence="4 12" id="KW-0863">Zinc-finger</keyword>
<evidence type="ECO:0000256" key="1">
    <source>
        <dbReference type="ARBA" id="ARBA00004642"/>
    </source>
</evidence>
<evidence type="ECO:0000313" key="18">
    <source>
        <dbReference type="RefSeq" id="XP_038836195.1"/>
    </source>
</evidence>
<evidence type="ECO:0000256" key="13">
    <source>
        <dbReference type="RuleBase" id="RU369073"/>
    </source>
</evidence>
<dbReference type="GeneID" id="120033894"/>
<feature type="compositionally biased region" description="Basic and acidic residues" evidence="14">
    <location>
        <begin position="444"/>
        <end position="506"/>
    </location>
</feature>
<evidence type="ECO:0000256" key="9">
    <source>
        <dbReference type="ARBA" id="ARBA00023163"/>
    </source>
</evidence>
<dbReference type="PANTHER" id="PTHR46600:SF1">
    <property type="entry name" value="THAP DOMAIN-CONTAINING PROTEIN 1"/>
    <property type="match status" value="1"/>
</dbReference>
<dbReference type="GO" id="GO:0015074">
    <property type="term" value="P:DNA integration"/>
    <property type="evidence" value="ECO:0007669"/>
    <property type="project" value="InterPro"/>
</dbReference>
<evidence type="ECO:0000256" key="3">
    <source>
        <dbReference type="ARBA" id="ARBA00022723"/>
    </source>
</evidence>
<proteinExistence type="inferred from homology"/>
<evidence type="ECO:0000256" key="11">
    <source>
        <dbReference type="ARBA" id="ARBA00023306"/>
    </source>
</evidence>
<gene>
    <name evidence="18" type="primary">LOC120033894</name>
</gene>
<protein>
    <recommendedName>
        <fullName evidence="13">THAP domain-containing protein 1</fullName>
    </recommendedName>
</protein>
<evidence type="ECO:0000256" key="7">
    <source>
        <dbReference type="ARBA" id="ARBA00023054"/>
    </source>
</evidence>
<organism evidence="17 18">
    <name type="scientific">Salvelinus namaycush</name>
    <name type="common">Lake trout</name>
    <name type="synonym">Salmo namaycush</name>
    <dbReference type="NCBI Taxonomy" id="8040"/>
    <lineage>
        <taxon>Eukaryota</taxon>
        <taxon>Metazoa</taxon>
        <taxon>Chordata</taxon>
        <taxon>Craniata</taxon>
        <taxon>Vertebrata</taxon>
        <taxon>Euteleostomi</taxon>
        <taxon>Actinopterygii</taxon>
        <taxon>Neopterygii</taxon>
        <taxon>Teleostei</taxon>
        <taxon>Protacanthopterygii</taxon>
        <taxon>Salmoniformes</taxon>
        <taxon>Salmonidae</taxon>
        <taxon>Salmoninae</taxon>
        <taxon>Salvelinus</taxon>
    </lineage>
</organism>
<feature type="compositionally biased region" description="Gly residues" evidence="14">
    <location>
        <begin position="639"/>
        <end position="673"/>
    </location>
</feature>
<feature type="compositionally biased region" description="Low complexity" evidence="14">
    <location>
        <begin position="674"/>
        <end position="685"/>
    </location>
</feature>
<dbReference type="InterPro" id="IPR001584">
    <property type="entry name" value="Integrase_cat-core"/>
</dbReference>
<accession>A0A8U0U1V6</accession>
<feature type="compositionally biased region" description="Basic and acidic residues" evidence="14">
    <location>
        <begin position="588"/>
        <end position="636"/>
    </location>
</feature>
<dbReference type="RefSeq" id="XP_038836195.1">
    <property type="nucleotide sequence ID" value="XM_038980267.1"/>
</dbReference>
<feature type="domain" description="Integrase catalytic" evidence="16">
    <location>
        <begin position="198"/>
        <end position="366"/>
    </location>
</feature>
<dbReference type="InterPro" id="IPR012337">
    <property type="entry name" value="RNaseH-like_sf"/>
</dbReference>
<reference evidence="18" key="1">
    <citation type="submission" date="2025-08" db="UniProtKB">
        <authorList>
            <consortium name="RefSeq"/>
        </authorList>
    </citation>
    <scope>IDENTIFICATION</scope>
    <source>
        <tissue evidence="18">White muscle</tissue>
    </source>
</reference>
<dbReference type="GO" id="GO:0001935">
    <property type="term" value="P:endothelial cell proliferation"/>
    <property type="evidence" value="ECO:0007669"/>
    <property type="project" value="UniProtKB-UniRule"/>
</dbReference>
<feature type="region of interest" description="Disordered" evidence="14">
    <location>
        <begin position="390"/>
        <end position="696"/>
    </location>
</feature>
<name>A0A8U0U1V6_SALNM</name>
<feature type="compositionally biased region" description="Polar residues" evidence="14">
    <location>
        <begin position="509"/>
        <end position="586"/>
    </location>
</feature>
<dbReference type="SUPFAM" id="SSF57716">
    <property type="entry name" value="Glucocorticoid receptor-like (DNA-binding domain)"/>
    <property type="match status" value="1"/>
</dbReference>
<dbReference type="Proteomes" id="UP000808372">
    <property type="component" value="Chromosome 41"/>
</dbReference>
<dbReference type="GO" id="GO:0008270">
    <property type="term" value="F:zinc ion binding"/>
    <property type="evidence" value="ECO:0007669"/>
    <property type="project" value="UniProtKB-KW"/>
</dbReference>
<dbReference type="SUPFAM" id="SSF53098">
    <property type="entry name" value="Ribonuclease H-like"/>
    <property type="match status" value="1"/>
</dbReference>
<comment type="subcellular location">
    <subcellularLocation>
        <location evidence="1 13">Nucleus</location>
        <location evidence="1 13">Nucleoplasm</location>
    </subcellularLocation>
</comment>
<comment type="function">
    <text evidence="13">DNA-binding transcription regulator that regulates endothelial cell proliferation and G1/S cell-cycle progression. Specifically binds the 5'-[AT]NTNN[GT]GGCA[AGT]-3' core DNA sequence and acts by modulating expression of pRB-E2F cell-cycle target genes.</text>
</comment>
<dbReference type="AlphaFoldDB" id="A0A8U0U1V6"/>
<dbReference type="SMART" id="SM00980">
    <property type="entry name" value="THAP"/>
    <property type="match status" value="1"/>
</dbReference>
<dbReference type="PANTHER" id="PTHR46600">
    <property type="entry name" value="THAP DOMAIN-CONTAINING"/>
    <property type="match status" value="1"/>
</dbReference>
<dbReference type="KEGG" id="snh:120033894"/>
<evidence type="ECO:0000256" key="14">
    <source>
        <dbReference type="SAM" id="MobiDB-lite"/>
    </source>
</evidence>
<dbReference type="InterPro" id="IPR006612">
    <property type="entry name" value="THAP_Znf"/>
</dbReference>
<keyword evidence="8 12" id="KW-0238">DNA-binding</keyword>
<keyword evidence="6 13" id="KW-0805">Transcription regulation</keyword>
<keyword evidence="7 13" id="KW-0175">Coiled coil</keyword>
<evidence type="ECO:0000259" key="16">
    <source>
        <dbReference type="PROSITE" id="PS50994"/>
    </source>
</evidence>
<keyword evidence="17" id="KW-1185">Reference proteome</keyword>
<dbReference type="GO" id="GO:0043565">
    <property type="term" value="F:sequence-specific DNA binding"/>
    <property type="evidence" value="ECO:0007669"/>
    <property type="project" value="UniProtKB-UniRule"/>
</dbReference>
<keyword evidence="5" id="KW-0862">Zinc</keyword>
<keyword evidence="3" id="KW-0479">Metal-binding</keyword>